<dbReference type="AlphaFoldDB" id="A0A5C5PU34"/>
<dbReference type="Pfam" id="PF13460">
    <property type="entry name" value="NAD_binding_10"/>
    <property type="match status" value="1"/>
</dbReference>
<gene>
    <name evidence="2" type="ORF">FJD37_16700</name>
</gene>
<dbReference type="PANTHER" id="PTHR43355:SF2">
    <property type="entry name" value="FLAVIN REDUCTASE (NADPH)"/>
    <property type="match status" value="1"/>
</dbReference>
<protein>
    <submittedName>
        <fullName evidence="2">NAD-dependent epimerase/dehydratase family protein</fullName>
    </submittedName>
</protein>
<feature type="domain" description="NAD(P)-binding" evidence="1">
    <location>
        <begin position="36"/>
        <end position="212"/>
    </location>
</feature>
<sequence length="225" mass="25136">MLDLPVRADPTRERNGLALYSVSRQENAVMNILILGASGQIARPVIERLLERPEVRLTLYSRHPNNLRHYDLSSHVRVVEGDVMDEDRLLKAMTGQDVVYANLSGELEEQAQEIVSAMKKCQVSRLIFITSMGIYDEVPGERYGTILDPYRGAAKVIEASDLDFTLVRPAWLNDDNEVSYGTTRKGEPFKNPSQTVSRRSVADLVVKLATTPGLESRQSLGVHKA</sequence>
<accession>A0A5C5PU34</accession>
<name>A0A5C5PU34_9PSED</name>
<dbReference type="OrthoDB" id="9803892at2"/>
<dbReference type="Gene3D" id="3.40.50.720">
    <property type="entry name" value="NAD(P)-binding Rossmann-like Domain"/>
    <property type="match status" value="1"/>
</dbReference>
<evidence type="ECO:0000313" key="3">
    <source>
        <dbReference type="Proteomes" id="UP000317901"/>
    </source>
</evidence>
<dbReference type="InterPro" id="IPR016040">
    <property type="entry name" value="NAD(P)-bd_dom"/>
</dbReference>
<dbReference type="InterPro" id="IPR051606">
    <property type="entry name" value="Polyketide_Oxido-like"/>
</dbReference>
<dbReference type="PANTHER" id="PTHR43355">
    <property type="entry name" value="FLAVIN REDUCTASE (NADPH)"/>
    <property type="match status" value="1"/>
</dbReference>
<dbReference type="SUPFAM" id="SSF51735">
    <property type="entry name" value="NAD(P)-binding Rossmann-fold domains"/>
    <property type="match status" value="1"/>
</dbReference>
<proteinExistence type="predicted"/>
<reference evidence="2 3" key="1">
    <citation type="submission" date="2019-06" db="EMBL/GenBank/DDBJ databases">
        <title>Pseudomonas bimorpha sp. nov. isolated from bovine raw milk and skim milk concentrate.</title>
        <authorList>
            <person name="Hofmann K."/>
            <person name="Huptas C."/>
            <person name="Doll E."/>
            <person name="Scherer S."/>
            <person name="Wenning M."/>
        </authorList>
    </citation>
    <scope>NUCLEOTIDE SEQUENCE [LARGE SCALE GENOMIC DNA]</scope>
    <source>
        <strain evidence="2 3">DSM 108990</strain>
    </source>
</reference>
<dbReference type="GO" id="GO:0004074">
    <property type="term" value="F:biliverdin reductase [NAD(P)H] activity"/>
    <property type="evidence" value="ECO:0007669"/>
    <property type="project" value="TreeGrafter"/>
</dbReference>
<evidence type="ECO:0000313" key="2">
    <source>
        <dbReference type="EMBL" id="TWR87240.1"/>
    </source>
</evidence>
<dbReference type="InterPro" id="IPR036291">
    <property type="entry name" value="NAD(P)-bd_dom_sf"/>
</dbReference>
<dbReference type="EMBL" id="VFIP01000035">
    <property type="protein sequence ID" value="TWR87240.1"/>
    <property type="molecule type" value="Genomic_DNA"/>
</dbReference>
<comment type="caution">
    <text evidence="2">The sequence shown here is derived from an EMBL/GenBank/DDBJ whole genome shotgun (WGS) entry which is preliminary data.</text>
</comment>
<dbReference type="GO" id="GO:0042602">
    <property type="term" value="F:riboflavin reductase (NADPH) activity"/>
    <property type="evidence" value="ECO:0007669"/>
    <property type="project" value="TreeGrafter"/>
</dbReference>
<evidence type="ECO:0000259" key="1">
    <source>
        <dbReference type="Pfam" id="PF13460"/>
    </source>
</evidence>
<organism evidence="2 3">
    <name type="scientific">Pseudomonas saxonica</name>
    <dbReference type="NCBI Taxonomy" id="2600598"/>
    <lineage>
        <taxon>Bacteria</taxon>
        <taxon>Pseudomonadati</taxon>
        <taxon>Pseudomonadota</taxon>
        <taxon>Gammaproteobacteria</taxon>
        <taxon>Pseudomonadales</taxon>
        <taxon>Pseudomonadaceae</taxon>
        <taxon>Pseudomonas</taxon>
    </lineage>
</organism>
<dbReference type="Proteomes" id="UP000317901">
    <property type="component" value="Unassembled WGS sequence"/>
</dbReference>